<evidence type="ECO:0000313" key="1">
    <source>
        <dbReference type="EMBL" id="GIE26409.1"/>
    </source>
</evidence>
<protein>
    <submittedName>
        <fullName evidence="1">Uncharacterized protein</fullName>
    </submittedName>
</protein>
<organism evidence="1 2">
    <name type="scientific">Winogradskya humida</name>
    <dbReference type="NCBI Taxonomy" id="113566"/>
    <lineage>
        <taxon>Bacteria</taxon>
        <taxon>Bacillati</taxon>
        <taxon>Actinomycetota</taxon>
        <taxon>Actinomycetes</taxon>
        <taxon>Micromonosporales</taxon>
        <taxon>Micromonosporaceae</taxon>
        <taxon>Winogradskya</taxon>
    </lineage>
</organism>
<gene>
    <name evidence="1" type="ORF">Ahu01nite_095110</name>
</gene>
<proteinExistence type="predicted"/>
<dbReference type="EMBL" id="BOMN01000143">
    <property type="protein sequence ID" value="GIE26409.1"/>
    <property type="molecule type" value="Genomic_DNA"/>
</dbReference>
<reference evidence="1 2" key="1">
    <citation type="submission" date="2021-01" db="EMBL/GenBank/DDBJ databases">
        <title>Whole genome shotgun sequence of Actinoplanes humidus NBRC 14915.</title>
        <authorList>
            <person name="Komaki H."/>
            <person name="Tamura T."/>
        </authorList>
    </citation>
    <scope>NUCLEOTIDE SEQUENCE [LARGE SCALE GENOMIC DNA]</scope>
    <source>
        <strain evidence="1 2">NBRC 14915</strain>
    </source>
</reference>
<accession>A0ABQ4A6R7</accession>
<comment type="caution">
    <text evidence="1">The sequence shown here is derived from an EMBL/GenBank/DDBJ whole genome shotgun (WGS) entry which is preliminary data.</text>
</comment>
<dbReference type="Proteomes" id="UP000603200">
    <property type="component" value="Unassembled WGS sequence"/>
</dbReference>
<keyword evidence="2" id="KW-1185">Reference proteome</keyword>
<evidence type="ECO:0000313" key="2">
    <source>
        <dbReference type="Proteomes" id="UP000603200"/>
    </source>
</evidence>
<sequence>MVRVVDDLSQPCGECGATVTGEPSETVLGGRFTCGSRGAVVHVDGVRRLLLAVFRRRSATAIARVSPLSSTRRPVY</sequence>
<name>A0ABQ4A6R7_9ACTN</name>